<dbReference type="InterPro" id="IPR008979">
    <property type="entry name" value="Galactose-bd-like_sf"/>
</dbReference>
<evidence type="ECO:0000256" key="1">
    <source>
        <dbReference type="SAM" id="MobiDB-lite"/>
    </source>
</evidence>
<dbReference type="RefSeq" id="WP_083128162.1">
    <property type="nucleotide sequence ID" value="NZ_MVIM01000016.1"/>
</dbReference>
<dbReference type="STRING" id="75922.BST47_23945"/>
<gene>
    <name evidence="2" type="ORF">BST47_23945</name>
</gene>
<feature type="region of interest" description="Disordered" evidence="1">
    <location>
        <begin position="441"/>
        <end position="465"/>
    </location>
</feature>
<reference evidence="2 3" key="1">
    <citation type="submission" date="2017-02" db="EMBL/GenBank/DDBJ databases">
        <title>The new phylogeny of genus Mycobacterium.</title>
        <authorList>
            <person name="Tortoli E."/>
            <person name="Trovato A."/>
            <person name="Cirillo D.M."/>
        </authorList>
    </citation>
    <scope>NUCLEOTIDE SEQUENCE [LARGE SCALE GENOMIC DNA]</scope>
    <source>
        <strain evidence="2 3">DSM 44338</strain>
    </source>
</reference>
<dbReference type="EMBL" id="MVIM01000016">
    <property type="protein sequence ID" value="ORB62388.1"/>
    <property type="molecule type" value="Genomic_DNA"/>
</dbReference>
<proteinExistence type="predicted"/>
<keyword evidence="3" id="KW-1185">Reference proteome</keyword>
<evidence type="ECO:0008006" key="4">
    <source>
        <dbReference type="Google" id="ProtNLM"/>
    </source>
</evidence>
<feature type="region of interest" description="Disordered" evidence="1">
    <location>
        <begin position="336"/>
        <end position="387"/>
    </location>
</feature>
<protein>
    <recommendedName>
        <fullName evidence="4">Murein biosynthesis protein MurJ</fullName>
    </recommendedName>
</protein>
<dbReference type="Proteomes" id="UP000192411">
    <property type="component" value="Unassembled WGS sequence"/>
</dbReference>
<evidence type="ECO:0000313" key="3">
    <source>
        <dbReference type="Proteomes" id="UP000192411"/>
    </source>
</evidence>
<feature type="compositionally biased region" description="Polar residues" evidence="1">
    <location>
        <begin position="350"/>
        <end position="362"/>
    </location>
</feature>
<organism evidence="2 3">
    <name type="scientific">Mycolicibacterium tusciae</name>
    <dbReference type="NCBI Taxonomy" id="75922"/>
    <lineage>
        <taxon>Bacteria</taxon>
        <taxon>Bacillati</taxon>
        <taxon>Actinomycetota</taxon>
        <taxon>Actinomycetes</taxon>
        <taxon>Mycobacteriales</taxon>
        <taxon>Mycobacteriaceae</taxon>
        <taxon>Mycolicibacterium</taxon>
    </lineage>
</organism>
<dbReference type="CDD" id="cd13973">
    <property type="entry name" value="PK_MviN-like"/>
    <property type="match status" value="1"/>
</dbReference>
<dbReference type="Gene3D" id="1.10.510.10">
    <property type="entry name" value="Transferase(Phosphotransferase) domain 1"/>
    <property type="match status" value="1"/>
</dbReference>
<sequence length="509" mass="53793">MADGDERHFVPGAFIAWRYRLLASHGGRPQLHFWHAVDTASGRDVALSLIDPARELPEELVHEILARTVRLKGIRTRGVARVLDVLHTGSLGVGVSEWTVGSSLRQAADAERAPVDVARTMQSLAAAADESHRAGLMLSIDHPSRLRVSHDGDVVLAFPATMPETTPQSDIRGIGCAMYGLLLRQWPSDDVALTDWPKASRDPDGQVIDPAAIEPDIPFLISTTTAALLRDRGGIASAGTVVTLLDQASADAAEEVNCRVVPPLRPPPPGSYASFRNFGPVEQKEEARRQIIRAGLGAAAAVFLVAVLGLASSINDFLAANDDTVAMDADKLGLLPQDPVPSHAPPSEGAKTNASRGISVTPASVAVFSPDGSPDHPESAGLAIDGKPDTAWSTDRYYDPDPFPKFKPGVGLLVRLRDPVRISAVTVDLNSVGTVVEVRGSETGEPKGLAETTELTPPTPMQPGQNRISIAGTRPTSHLVVWISKLGSADGQNRAAISEIGVHGTPPPA</sequence>
<comment type="caution">
    <text evidence="2">The sequence shown here is derived from an EMBL/GenBank/DDBJ whole genome shotgun (WGS) entry which is preliminary data.</text>
</comment>
<evidence type="ECO:0000313" key="2">
    <source>
        <dbReference type="EMBL" id="ORB62388.1"/>
    </source>
</evidence>
<dbReference type="OrthoDB" id="9786339at2"/>
<name>A0A1X0JHN1_9MYCO</name>
<dbReference type="SUPFAM" id="SSF49785">
    <property type="entry name" value="Galactose-binding domain-like"/>
    <property type="match status" value="1"/>
</dbReference>
<accession>A0A1X0JHN1</accession>
<dbReference type="Gene3D" id="3.30.200.20">
    <property type="entry name" value="Phosphorylase Kinase, domain 1"/>
    <property type="match status" value="1"/>
</dbReference>
<dbReference type="AlphaFoldDB" id="A0A1X0JHN1"/>